<evidence type="ECO:0000313" key="3">
    <source>
        <dbReference type="EMBL" id="KAE9456736.1"/>
    </source>
</evidence>
<dbReference type="Pfam" id="PF00622">
    <property type="entry name" value="SPRY"/>
    <property type="match status" value="1"/>
</dbReference>
<dbReference type="AlphaFoldDB" id="A0A6A4L8B2"/>
<dbReference type="InterPro" id="IPR024964">
    <property type="entry name" value="CTLH/CRA"/>
</dbReference>
<keyword evidence="4" id="KW-1185">Reference proteome</keyword>
<dbReference type="SMART" id="SM00757">
    <property type="entry name" value="CRA"/>
    <property type="match status" value="1"/>
</dbReference>
<dbReference type="PROSITE" id="PS50897">
    <property type="entry name" value="CTLH"/>
    <property type="match status" value="1"/>
</dbReference>
<dbReference type="InterPro" id="IPR001870">
    <property type="entry name" value="B30.2/SPRY"/>
</dbReference>
<dbReference type="SUPFAM" id="SSF49899">
    <property type="entry name" value="Concanavalin A-like lectins/glucanases"/>
    <property type="match status" value="1"/>
</dbReference>
<evidence type="ECO:0000259" key="2">
    <source>
        <dbReference type="PROSITE" id="PS50897"/>
    </source>
</evidence>
<dbReference type="InterPro" id="IPR013320">
    <property type="entry name" value="ConA-like_dom_sf"/>
</dbReference>
<dbReference type="CDD" id="cd12885">
    <property type="entry name" value="SPRY_RanBP_like"/>
    <property type="match status" value="1"/>
</dbReference>
<dbReference type="EMBL" id="QEFC01001568">
    <property type="protein sequence ID" value="KAE9456736.1"/>
    <property type="molecule type" value="Genomic_DNA"/>
</dbReference>
<dbReference type="InterPro" id="IPR043136">
    <property type="entry name" value="B30.2/SPRY_sf"/>
</dbReference>
<dbReference type="OrthoDB" id="25503at2759"/>
<dbReference type="PANTHER" id="PTHR12864">
    <property type="entry name" value="RAN BINDING PROTEIN 9-RELATED"/>
    <property type="match status" value="1"/>
</dbReference>
<comment type="caution">
    <text evidence="3">The sequence shown here is derived from an EMBL/GenBank/DDBJ whole genome shotgun (WGS) entry which is preliminary data.</text>
</comment>
<sequence length="590" mass="66807">MVNNHHQDRIDSYFLELWKQNSRNITDSTAAMEEDGDESPTELNTINTYGGFLNVFPDKLSVQYPSVNLHGHDVGVVQANRPAPAKRLVYYFEIYVKNAGAKGQIAIGFTTEGFKMRRQPGWEANSYGYHGDDGFLYRGHGKGESFGPTYTAGDTVGGGINYASQEFFFTKNGEVVGTVYKDVKGPLFPTIAVHSQNEEYVVPSAPPLLTSYFFTSTIDHTTIIAAAPFFMSNIMLCKDTMLVRVNFGKEPFVFDLKVFEAQERAKQQMMIEKMSLPQNVSHGYVNFEFDLSPKMHEDLGIVRSYLLHYGYEDTLKLFDMAGKSSLPPISLPKENGFDEQDNMYALNRRKTLRQVRILIRSGEIDEAIGKLGDWYPQIIQRDTSATCFLLHCQKFIELIRVIALAGKLEEAVAYGRIEFEKVSGVEEFRQVIEHGLVEGKEMESIQSLSERMEDRLINMILASMDTVRISNNLYIIKKIVCNFIEKQKLINKILINSLQDCAALLAYEQPQQSSVGYLLSESQREIVADTVNAMILSTNPNVEDSQGCLHSYLERLLRQLTACYLERRSLNGDQGEAFQLRRVLNCGKKD</sequence>
<dbReference type="Gene3D" id="2.60.120.920">
    <property type="match status" value="1"/>
</dbReference>
<dbReference type="PROSITE" id="PS50188">
    <property type="entry name" value="B302_SPRY"/>
    <property type="match status" value="1"/>
</dbReference>
<dbReference type="InterPro" id="IPR006594">
    <property type="entry name" value="LisH"/>
</dbReference>
<dbReference type="SMART" id="SM00449">
    <property type="entry name" value="SPRY"/>
    <property type="match status" value="1"/>
</dbReference>
<feature type="non-terminal residue" evidence="3">
    <location>
        <position position="1"/>
    </location>
</feature>
<dbReference type="PROSITE" id="PS50896">
    <property type="entry name" value="LISH"/>
    <property type="match status" value="1"/>
</dbReference>
<gene>
    <name evidence="3" type="ORF">C3L33_11362</name>
</gene>
<dbReference type="Proteomes" id="UP000428333">
    <property type="component" value="Linkage Group LG06"/>
</dbReference>
<dbReference type="SMART" id="SM00668">
    <property type="entry name" value="CTLH"/>
    <property type="match status" value="1"/>
</dbReference>
<accession>A0A6A4L8B2</accession>
<protein>
    <recommendedName>
        <fullName evidence="5">B30.2/SPRY domain-containing protein</fullName>
    </recommendedName>
</protein>
<evidence type="ECO:0000259" key="1">
    <source>
        <dbReference type="PROSITE" id="PS50188"/>
    </source>
</evidence>
<dbReference type="InterPro" id="IPR003877">
    <property type="entry name" value="SPRY_dom"/>
</dbReference>
<feature type="domain" description="B30.2/SPRY" evidence="1">
    <location>
        <begin position="21"/>
        <end position="209"/>
    </location>
</feature>
<dbReference type="FunFam" id="2.60.120.920:FF:000092">
    <property type="entry name" value="Ran-binding protein M homolog"/>
    <property type="match status" value="1"/>
</dbReference>
<dbReference type="InterPro" id="IPR044736">
    <property type="entry name" value="Gid1/RanBPM/SPLA_SPRY"/>
</dbReference>
<feature type="domain" description="CTLH" evidence="2">
    <location>
        <begin position="348"/>
        <end position="406"/>
    </location>
</feature>
<proteinExistence type="predicted"/>
<dbReference type="InterPro" id="IPR050618">
    <property type="entry name" value="Ubq-SigPath_Reg"/>
</dbReference>
<organism evidence="3 4">
    <name type="scientific">Rhododendron williamsianum</name>
    <dbReference type="NCBI Taxonomy" id="262921"/>
    <lineage>
        <taxon>Eukaryota</taxon>
        <taxon>Viridiplantae</taxon>
        <taxon>Streptophyta</taxon>
        <taxon>Embryophyta</taxon>
        <taxon>Tracheophyta</taxon>
        <taxon>Spermatophyta</taxon>
        <taxon>Magnoliopsida</taxon>
        <taxon>eudicotyledons</taxon>
        <taxon>Gunneridae</taxon>
        <taxon>Pentapetalae</taxon>
        <taxon>asterids</taxon>
        <taxon>Ericales</taxon>
        <taxon>Ericaceae</taxon>
        <taxon>Ericoideae</taxon>
        <taxon>Rhodoreae</taxon>
        <taxon>Rhododendron</taxon>
    </lineage>
</organism>
<evidence type="ECO:0008006" key="5">
    <source>
        <dbReference type="Google" id="ProtNLM"/>
    </source>
</evidence>
<dbReference type="InterPro" id="IPR006595">
    <property type="entry name" value="CTLH_C"/>
</dbReference>
<dbReference type="InterPro" id="IPR013144">
    <property type="entry name" value="CRA_dom"/>
</dbReference>
<name>A0A6A4L8B2_9ERIC</name>
<dbReference type="Pfam" id="PF10607">
    <property type="entry name" value="CTLH"/>
    <property type="match status" value="1"/>
</dbReference>
<evidence type="ECO:0000313" key="4">
    <source>
        <dbReference type="Proteomes" id="UP000428333"/>
    </source>
</evidence>
<reference evidence="3 4" key="1">
    <citation type="journal article" date="2019" name="Genome Biol. Evol.">
        <title>The Rhododendron genome and chromosomal organization provide insight into shared whole-genome duplications across the heath family (Ericaceae).</title>
        <authorList>
            <person name="Soza V.L."/>
            <person name="Lindsley D."/>
            <person name="Waalkes A."/>
            <person name="Ramage E."/>
            <person name="Patwardhan R.P."/>
            <person name="Burton J.N."/>
            <person name="Adey A."/>
            <person name="Kumar A."/>
            <person name="Qiu R."/>
            <person name="Shendure J."/>
            <person name="Hall B."/>
        </authorList>
    </citation>
    <scope>NUCLEOTIDE SEQUENCE [LARGE SCALE GENOMIC DNA]</scope>
    <source>
        <strain evidence="3">RSF 1966-606</strain>
    </source>
</reference>